<evidence type="ECO:0000256" key="6">
    <source>
        <dbReference type="ARBA" id="ARBA00035540"/>
    </source>
</evidence>
<keyword evidence="5 9" id="KW-0687">Ribonucleoprotein</keyword>
<dbReference type="NCBIfam" id="TIGR01632">
    <property type="entry name" value="L11_bact"/>
    <property type="match status" value="1"/>
</dbReference>
<dbReference type="EnsemblPlants" id="Pp3c10_12450V3.1">
    <property type="protein sequence ID" value="Pp3c10_12450V3.1"/>
    <property type="gene ID" value="Pp3c10_12450"/>
</dbReference>
<dbReference type="FunFam" id="3.30.1550.10:FF:000001">
    <property type="entry name" value="50S ribosomal protein L11"/>
    <property type="match status" value="1"/>
</dbReference>
<evidence type="ECO:0000313" key="14">
    <source>
        <dbReference type="Proteomes" id="UP000006727"/>
    </source>
</evidence>
<evidence type="ECO:0000256" key="8">
    <source>
        <dbReference type="ARBA" id="ARBA00082752"/>
    </source>
</evidence>
<feature type="domain" description="Large ribosomal subunit protein uL11 N-terminal" evidence="11">
    <location>
        <begin position="118"/>
        <end position="175"/>
    </location>
</feature>
<dbReference type="Proteomes" id="UP000006727">
    <property type="component" value="Chromosome 10"/>
</dbReference>
<dbReference type="Gramene" id="Pp3c10_12450V3.2">
    <property type="protein sequence ID" value="Pp3c10_12450V3.2"/>
    <property type="gene ID" value="Pp3c10_12450"/>
</dbReference>
<dbReference type="Pfam" id="PF00298">
    <property type="entry name" value="Ribosomal_L11"/>
    <property type="match status" value="1"/>
</dbReference>
<gene>
    <name evidence="13" type="primary">LOC112287205</name>
    <name evidence="12" type="ORF">PHYPA_013795</name>
</gene>
<organism evidence="12">
    <name type="scientific">Physcomitrium patens</name>
    <name type="common">Spreading-leaved earth moss</name>
    <name type="synonym">Physcomitrella patens</name>
    <dbReference type="NCBI Taxonomy" id="3218"/>
    <lineage>
        <taxon>Eukaryota</taxon>
        <taxon>Viridiplantae</taxon>
        <taxon>Streptophyta</taxon>
        <taxon>Embryophyta</taxon>
        <taxon>Bryophyta</taxon>
        <taxon>Bryophytina</taxon>
        <taxon>Bryopsida</taxon>
        <taxon>Funariidae</taxon>
        <taxon>Funariales</taxon>
        <taxon>Funariaceae</taxon>
        <taxon>Physcomitrium</taxon>
    </lineage>
</organism>
<keyword evidence="4 9" id="KW-0689">Ribosomal protein</keyword>
<dbReference type="FunFam" id="1.10.10.250:FF:000001">
    <property type="entry name" value="50S ribosomal protein L11"/>
    <property type="match status" value="1"/>
</dbReference>
<dbReference type="RefSeq" id="XP_024385740.1">
    <property type="nucleotide sequence ID" value="XM_024529972.2"/>
</dbReference>
<dbReference type="KEGG" id="ppp:112287205"/>
<dbReference type="Gene3D" id="3.30.1550.10">
    <property type="entry name" value="Ribosomal protein L11/L12, N-terminal domain"/>
    <property type="match status" value="1"/>
</dbReference>
<comment type="similarity">
    <text evidence="1 9">Belongs to the universal ribosomal protein uL11 family.</text>
</comment>
<dbReference type="Gramene" id="Pp3c10_12450V3.1">
    <property type="protein sequence ID" value="Pp3c10_12450V3.1"/>
    <property type="gene ID" value="Pp3c10_12450"/>
</dbReference>
<dbReference type="GO" id="GO:0022625">
    <property type="term" value="C:cytosolic large ribosomal subunit"/>
    <property type="evidence" value="ECO:0000318"/>
    <property type="project" value="GO_Central"/>
</dbReference>
<evidence type="ECO:0000313" key="13">
    <source>
        <dbReference type="EnsemblPlants" id="Pp3c10_12450V3.1"/>
    </source>
</evidence>
<dbReference type="InterPro" id="IPR020784">
    <property type="entry name" value="Ribosomal_uL11_N"/>
</dbReference>
<dbReference type="PANTHER" id="PTHR11661:SF1">
    <property type="entry name" value="LARGE RIBOSOMAL SUBUNIT PROTEIN UL11M"/>
    <property type="match status" value="1"/>
</dbReference>
<name>A0A2K1JYT2_PHYPA</name>
<feature type="domain" description="Large ribosomal subunit protein uL11 C-terminal" evidence="10">
    <location>
        <begin position="180"/>
        <end position="248"/>
    </location>
</feature>
<dbReference type="Pfam" id="PF03946">
    <property type="entry name" value="Ribosomal_L11_N"/>
    <property type="match status" value="1"/>
</dbReference>
<dbReference type="EnsemblPlants" id="Pp3c10_12450V3.2">
    <property type="protein sequence ID" value="Pp3c10_12450V3.2"/>
    <property type="gene ID" value="Pp3c10_12450"/>
</dbReference>
<dbReference type="STRING" id="3218.A0A2K1JYT2"/>
<dbReference type="CDD" id="cd00349">
    <property type="entry name" value="Ribosomal_L11"/>
    <property type="match status" value="1"/>
</dbReference>
<keyword evidence="14" id="KW-1185">Reference proteome</keyword>
<dbReference type="SUPFAM" id="SSF54747">
    <property type="entry name" value="Ribosomal L11/L12e N-terminal domain"/>
    <property type="match status" value="1"/>
</dbReference>
<evidence type="ECO:0000259" key="11">
    <source>
        <dbReference type="Pfam" id="PF03946"/>
    </source>
</evidence>
<dbReference type="OMA" id="SIMATTC"/>
<evidence type="ECO:0000259" key="10">
    <source>
        <dbReference type="Pfam" id="PF00298"/>
    </source>
</evidence>
<evidence type="ECO:0000256" key="5">
    <source>
        <dbReference type="ARBA" id="ARBA00023274"/>
    </source>
</evidence>
<dbReference type="FunCoup" id="A0A2K1JYT2">
    <property type="interactions" value="1836"/>
</dbReference>
<dbReference type="InterPro" id="IPR000911">
    <property type="entry name" value="Ribosomal_uL11"/>
</dbReference>
<evidence type="ECO:0000256" key="9">
    <source>
        <dbReference type="RuleBase" id="RU003978"/>
    </source>
</evidence>
<dbReference type="GO" id="GO:0070180">
    <property type="term" value="F:large ribosomal subunit rRNA binding"/>
    <property type="evidence" value="ECO:0000318"/>
    <property type="project" value="GO_Central"/>
</dbReference>
<proteinExistence type="inferred from homology"/>
<keyword evidence="3" id="KW-0694">RNA-binding</keyword>
<reference evidence="12 14" key="1">
    <citation type="journal article" date="2008" name="Science">
        <title>The Physcomitrella genome reveals evolutionary insights into the conquest of land by plants.</title>
        <authorList>
            <person name="Rensing S."/>
            <person name="Lang D."/>
            <person name="Zimmer A."/>
            <person name="Terry A."/>
            <person name="Salamov A."/>
            <person name="Shapiro H."/>
            <person name="Nishiyama T."/>
            <person name="Perroud P.-F."/>
            <person name="Lindquist E."/>
            <person name="Kamisugi Y."/>
            <person name="Tanahashi T."/>
            <person name="Sakakibara K."/>
            <person name="Fujita T."/>
            <person name="Oishi K."/>
            <person name="Shin-I T."/>
            <person name="Kuroki Y."/>
            <person name="Toyoda A."/>
            <person name="Suzuki Y."/>
            <person name="Hashimoto A."/>
            <person name="Yamaguchi K."/>
            <person name="Sugano A."/>
            <person name="Kohara Y."/>
            <person name="Fujiyama A."/>
            <person name="Anterola A."/>
            <person name="Aoki S."/>
            <person name="Ashton N."/>
            <person name="Barbazuk W.B."/>
            <person name="Barker E."/>
            <person name="Bennetzen J."/>
            <person name="Bezanilla M."/>
            <person name="Blankenship R."/>
            <person name="Cho S.H."/>
            <person name="Dutcher S."/>
            <person name="Estelle M."/>
            <person name="Fawcett J.A."/>
            <person name="Gundlach H."/>
            <person name="Hanada K."/>
            <person name="Heyl A."/>
            <person name="Hicks K.A."/>
            <person name="Hugh J."/>
            <person name="Lohr M."/>
            <person name="Mayer K."/>
            <person name="Melkozernov A."/>
            <person name="Murata T."/>
            <person name="Nelson D."/>
            <person name="Pils B."/>
            <person name="Prigge M."/>
            <person name="Reiss B."/>
            <person name="Renner T."/>
            <person name="Rombauts S."/>
            <person name="Rushton P."/>
            <person name="Sanderfoot A."/>
            <person name="Schween G."/>
            <person name="Shiu S.-H."/>
            <person name="Stueber K."/>
            <person name="Theodoulou F.L."/>
            <person name="Tu H."/>
            <person name="Van de Peer Y."/>
            <person name="Verrier P.J."/>
            <person name="Waters E."/>
            <person name="Wood A."/>
            <person name="Yang L."/>
            <person name="Cove D."/>
            <person name="Cuming A."/>
            <person name="Hasebe M."/>
            <person name="Lucas S."/>
            <person name="Mishler D.B."/>
            <person name="Reski R."/>
            <person name="Grigoriev I."/>
            <person name="Quatrano R.S."/>
            <person name="Boore J.L."/>
        </authorList>
    </citation>
    <scope>NUCLEOTIDE SEQUENCE [LARGE SCALE GENOMIC DNA]</scope>
    <source>
        <strain evidence="13 14">cv. Gransden 2004</strain>
    </source>
</reference>
<dbReference type="AlphaFoldDB" id="A0A2K1JYT2"/>
<dbReference type="PANTHER" id="PTHR11661">
    <property type="entry name" value="60S RIBOSOMAL PROTEIN L12"/>
    <property type="match status" value="1"/>
</dbReference>
<dbReference type="GeneID" id="112287205"/>
<dbReference type="SMART" id="SM00649">
    <property type="entry name" value="RL11"/>
    <property type="match status" value="1"/>
</dbReference>
<reference evidence="12 14" key="2">
    <citation type="journal article" date="2018" name="Plant J.">
        <title>The Physcomitrella patens chromosome-scale assembly reveals moss genome structure and evolution.</title>
        <authorList>
            <person name="Lang D."/>
            <person name="Ullrich K.K."/>
            <person name="Murat F."/>
            <person name="Fuchs J."/>
            <person name="Jenkins J."/>
            <person name="Haas F.B."/>
            <person name="Piednoel M."/>
            <person name="Gundlach H."/>
            <person name="Van Bel M."/>
            <person name="Meyberg R."/>
            <person name="Vives C."/>
            <person name="Morata J."/>
            <person name="Symeonidi A."/>
            <person name="Hiss M."/>
            <person name="Muchero W."/>
            <person name="Kamisugi Y."/>
            <person name="Saleh O."/>
            <person name="Blanc G."/>
            <person name="Decker E.L."/>
            <person name="van Gessel N."/>
            <person name="Grimwood J."/>
            <person name="Hayes R.D."/>
            <person name="Graham S.W."/>
            <person name="Gunter L.E."/>
            <person name="McDaniel S.F."/>
            <person name="Hoernstein S.N.W."/>
            <person name="Larsson A."/>
            <person name="Li F.W."/>
            <person name="Perroud P.F."/>
            <person name="Phillips J."/>
            <person name="Ranjan P."/>
            <person name="Rokshar D.S."/>
            <person name="Rothfels C.J."/>
            <person name="Schneider L."/>
            <person name="Shu S."/>
            <person name="Stevenson D.W."/>
            <person name="Thummler F."/>
            <person name="Tillich M."/>
            <person name="Villarreal Aguilar J.C."/>
            <person name="Widiez T."/>
            <person name="Wong G.K."/>
            <person name="Wymore A."/>
            <person name="Zhang Y."/>
            <person name="Zimmer A.D."/>
            <person name="Quatrano R.S."/>
            <person name="Mayer K.F.X."/>
            <person name="Goodstein D."/>
            <person name="Casacuberta J.M."/>
            <person name="Vandepoele K."/>
            <person name="Reski R."/>
            <person name="Cuming A.C."/>
            <person name="Tuskan G.A."/>
            <person name="Maumus F."/>
            <person name="Salse J."/>
            <person name="Schmutz J."/>
            <person name="Rensing S.A."/>
        </authorList>
    </citation>
    <scope>NUCLEOTIDE SEQUENCE [LARGE SCALE GENOMIC DNA]</scope>
    <source>
        <strain evidence="13 14">cv. Gransden 2004</strain>
    </source>
</reference>
<evidence type="ECO:0000256" key="7">
    <source>
        <dbReference type="ARBA" id="ARBA00068991"/>
    </source>
</evidence>
<dbReference type="PaxDb" id="3218-PP1S141_43V6.1"/>
<dbReference type="SUPFAM" id="SSF46906">
    <property type="entry name" value="Ribosomal protein L11, C-terminal domain"/>
    <property type="match status" value="1"/>
</dbReference>
<sequence length="261" mass="27561">MKCSRTIHRRLLSSCSSTPSSASRIPIALVVGEPLQLCSIMATTCRAAFAGTTRLDTERRSFVGHTAGLSSSSCGINNGAFRAVEMRGVSIPVRKSLQVVSMAPPKPAGKAKKVVGLVKLALEAGKATPAPPVGPALGSKGVNIMAFCKEYNAKTADKPGYIIPVEITVYDDRSFTFILKTPPASVLLLKAAGAEKGSTDPQKIKVGKVTIDQLRTIAQEKLPDLNCTTIESAMRIVAGTAANMGIDVDPPLLEKKKKVLF</sequence>
<reference evidence="13" key="3">
    <citation type="submission" date="2020-12" db="UniProtKB">
        <authorList>
            <consortium name="EnsemblPlants"/>
        </authorList>
    </citation>
    <scope>IDENTIFICATION</scope>
</reference>
<protein>
    <recommendedName>
        <fullName evidence="7">Large ribosomal subunit protein uL11c</fullName>
    </recommendedName>
    <alternativeName>
        <fullName evidence="6">50S ribosomal protein L11, chloroplastic</fullName>
    </alternativeName>
    <alternativeName>
        <fullName evidence="8">CL11</fullName>
    </alternativeName>
</protein>
<evidence type="ECO:0000256" key="1">
    <source>
        <dbReference type="ARBA" id="ARBA00010537"/>
    </source>
</evidence>
<dbReference type="InterPro" id="IPR020783">
    <property type="entry name" value="Ribosomal_uL11_C"/>
</dbReference>
<evidence type="ECO:0000256" key="3">
    <source>
        <dbReference type="ARBA" id="ARBA00022884"/>
    </source>
</evidence>
<dbReference type="Gene3D" id="1.10.10.250">
    <property type="entry name" value="Ribosomal protein L11, C-terminal domain"/>
    <property type="match status" value="1"/>
</dbReference>
<dbReference type="EMBL" id="ABEU02000010">
    <property type="protein sequence ID" value="PNR46675.1"/>
    <property type="molecule type" value="Genomic_DNA"/>
</dbReference>
<dbReference type="InterPro" id="IPR020785">
    <property type="entry name" value="Ribosomal_uL11_CS"/>
</dbReference>
<dbReference type="InterPro" id="IPR006519">
    <property type="entry name" value="Ribosomal_uL11_bac-typ"/>
</dbReference>
<evidence type="ECO:0000256" key="2">
    <source>
        <dbReference type="ARBA" id="ARBA00022730"/>
    </source>
</evidence>
<dbReference type="OrthoDB" id="1091498at2759"/>
<dbReference type="InterPro" id="IPR036769">
    <property type="entry name" value="Ribosomal_uL11_C_sf"/>
</dbReference>
<dbReference type="GO" id="GO:0006412">
    <property type="term" value="P:translation"/>
    <property type="evidence" value="ECO:0000318"/>
    <property type="project" value="GO_Central"/>
</dbReference>
<dbReference type="GO" id="GO:0003735">
    <property type="term" value="F:structural constituent of ribosome"/>
    <property type="evidence" value="ECO:0000318"/>
    <property type="project" value="GO_Central"/>
</dbReference>
<dbReference type="InterPro" id="IPR036796">
    <property type="entry name" value="Ribosomal_uL11_N_sf"/>
</dbReference>
<dbReference type="HAMAP" id="MF_00736">
    <property type="entry name" value="Ribosomal_uL11"/>
    <property type="match status" value="1"/>
</dbReference>
<keyword evidence="2" id="KW-0699">rRNA-binding</keyword>
<evidence type="ECO:0000256" key="4">
    <source>
        <dbReference type="ARBA" id="ARBA00022980"/>
    </source>
</evidence>
<evidence type="ECO:0000313" key="12">
    <source>
        <dbReference type="EMBL" id="PNR46675.1"/>
    </source>
</evidence>
<dbReference type="PROSITE" id="PS00359">
    <property type="entry name" value="RIBOSOMAL_L11"/>
    <property type="match status" value="1"/>
</dbReference>
<accession>A0A2K1JYT2</accession>